<dbReference type="OrthoDB" id="10056684at2759"/>
<dbReference type="InterPro" id="IPR057191">
    <property type="entry name" value="DUF7869"/>
</dbReference>
<dbReference type="PANTHER" id="PTHR34415:SF1">
    <property type="entry name" value="INTEGRASE CATALYTIC DOMAIN-CONTAINING PROTEIN"/>
    <property type="match status" value="1"/>
</dbReference>
<reference evidence="3 4" key="1">
    <citation type="journal article" date="2013" name="Nature">
        <title>Insights into bilaterian evolution from three spiralian genomes.</title>
        <authorList>
            <person name="Simakov O."/>
            <person name="Marletaz F."/>
            <person name="Cho S.J."/>
            <person name="Edsinger-Gonzales E."/>
            <person name="Havlak P."/>
            <person name="Hellsten U."/>
            <person name="Kuo D.H."/>
            <person name="Larsson T."/>
            <person name="Lv J."/>
            <person name="Arendt D."/>
            <person name="Savage R."/>
            <person name="Osoegawa K."/>
            <person name="de Jong P."/>
            <person name="Grimwood J."/>
            <person name="Chapman J.A."/>
            <person name="Shapiro H."/>
            <person name="Aerts A."/>
            <person name="Otillar R.P."/>
            <person name="Terry A.Y."/>
            <person name="Boore J.L."/>
            <person name="Grigoriev I.V."/>
            <person name="Lindberg D.R."/>
            <person name="Seaver E.C."/>
            <person name="Weisblat D.A."/>
            <person name="Putnam N.H."/>
            <person name="Rokhsar D.S."/>
        </authorList>
    </citation>
    <scope>NUCLEOTIDE SEQUENCE [LARGE SCALE GENOMIC DNA]</scope>
</reference>
<proteinExistence type="predicted"/>
<evidence type="ECO:0000313" key="4">
    <source>
        <dbReference type="Proteomes" id="UP000030746"/>
    </source>
</evidence>
<feature type="compositionally biased region" description="Acidic residues" evidence="1">
    <location>
        <begin position="378"/>
        <end position="387"/>
    </location>
</feature>
<dbReference type="Proteomes" id="UP000030746">
    <property type="component" value="Unassembled WGS sequence"/>
</dbReference>
<dbReference type="RefSeq" id="XP_009045810.1">
    <property type="nucleotide sequence ID" value="XM_009047562.1"/>
</dbReference>
<evidence type="ECO:0000256" key="1">
    <source>
        <dbReference type="SAM" id="MobiDB-lite"/>
    </source>
</evidence>
<feature type="region of interest" description="Disordered" evidence="1">
    <location>
        <begin position="375"/>
        <end position="395"/>
    </location>
</feature>
<dbReference type="Pfam" id="PF25273">
    <property type="entry name" value="DUF7869"/>
    <property type="match status" value="1"/>
</dbReference>
<gene>
    <name evidence="3" type="ORF">LOTGIDRAFT_176384</name>
</gene>
<dbReference type="PANTHER" id="PTHR34415">
    <property type="entry name" value="INTEGRASE CATALYTIC DOMAIN-CONTAINING PROTEIN"/>
    <property type="match status" value="1"/>
</dbReference>
<feature type="domain" description="DUF7869" evidence="2">
    <location>
        <begin position="128"/>
        <end position="302"/>
    </location>
</feature>
<protein>
    <recommendedName>
        <fullName evidence="2">DUF7869 domain-containing protein</fullName>
    </recommendedName>
</protein>
<dbReference type="KEGG" id="lgi:LOTGIDRAFT_176384"/>
<evidence type="ECO:0000313" key="3">
    <source>
        <dbReference type="EMBL" id="ESP03502.1"/>
    </source>
</evidence>
<dbReference type="AlphaFoldDB" id="V4BBR8"/>
<dbReference type="CTD" id="20243733"/>
<dbReference type="EMBL" id="KB199994">
    <property type="protein sequence ID" value="ESP03502.1"/>
    <property type="molecule type" value="Genomic_DNA"/>
</dbReference>
<organism evidence="3 4">
    <name type="scientific">Lottia gigantea</name>
    <name type="common">Giant owl limpet</name>
    <dbReference type="NCBI Taxonomy" id="225164"/>
    <lineage>
        <taxon>Eukaryota</taxon>
        <taxon>Metazoa</taxon>
        <taxon>Spiralia</taxon>
        <taxon>Lophotrochozoa</taxon>
        <taxon>Mollusca</taxon>
        <taxon>Gastropoda</taxon>
        <taxon>Patellogastropoda</taxon>
        <taxon>Lottioidea</taxon>
        <taxon>Lottiidae</taxon>
        <taxon>Lottia</taxon>
    </lineage>
</organism>
<dbReference type="GeneID" id="20243733"/>
<dbReference type="OMA" id="LARTHCD"/>
<name>V4BBR8_LOTGI</name>
<sequence>MLINFKNIWNRLLPHIVRTKPMSDLCDMCQKNNAAVYRSANLPDVVKRAKLKKQFEHLELVSKERSLYRDMVSQCKKSVENLTLGSNTQCSRNINVHYSFDYAQHVHYPSNPLQPGPMYFLVPRKCGIFGVTCEGIPSQVNYLIDEGMCTGKGSNAVISYLHHFFNTYGLGEQHAELHCDNCSGQNKNKFIWYLMWRTLHNFHFSITLNFMITGHTKFGPDWCFGLLKQNFKRTEVSSLADMVECVEKSSVTGVNIPQLVGDEQGNVFVNVYDWQDFFAPYFKQLNGIKKLHHMRFDINHPGIIFCKTVCDENEEAINLLKDVSVHPPSALPEVQKPPGLDLKRQWYFFNKIREYCTEESQDTVCPLPVDQPSNCLSSEDESEDELPPVERHNGKKRNCKLSTDDLVTFWMNSKKLIVQQYQTKVITSHYWALKIERPLPLP</sequence>
<evidence type="ECO:0000259" key="2">
    <source>
        <dbReference type="Pfam" id="PF25273"/>
    </source>
</evidence>
<dbReference type="HOGENOM" id="CLU_025415_0_1_1"/>
<keyword evidence="4" id="KW-1185">Reference proteome</keyword>
<accession>V4BBR8</accession>